<organism evidence="4 5">
    <name type="scientific">Paenibacillus nicotianae</name>
    <dbReference type="NCBI Taxonomy" id="1526551"/>
    <lineage>
        <taxon>Bacteria</taxon>
        <taxon>Bacillati</taxon>
        <taxon>Bacillota</taxon>
        <taxon>Bacilli</taxon>
        <taxon>Bacillales</taxon>
        <taxon>Paenibacillaceae</taxon>
        <taxon>Paenibacillus</taxon>
    </lineage>
</organism>
<reference evidence="5" key="1">
    <citation type="journal article" date="2019" name="Int. J. Syst. Evol. Microbiol.">
        <title>The Global Catalogue of Microorganisms (GCM) 10K type strain sequencing project: providing services to taxonomists for standard genome sequencing and annotation.</title>
        <authorList>
            <consortium name="The Broad Institute Genomics Platform"/>
            <consortium name="The Broad Institute Genome Sequencing Center for Infectious Disease"/>
            <person name="Wu L."/>
            <person name="Ma J."/>
        </authorList>
    </citation>
    <scope>NUCLEOTIDE SEQUENCE [LARGE SCALE GENOMIC DNA]</scope>
    <source>
        <strain evidence="5">CGMCC 1.15067</strain>
    </source>
</reference>
<keyword evidence="2 4" id="KW-0378">Hydrolase</keyword>
<dbReference type="EMBL" id="JBHUGF010000010">
    <property type="protein sequence ID" value="MFD1991830.1"/>
    <property type="molecule type" value="Genomic_DNA"/>
</dbReference>
<protein>
    <submittedName>
        <fullName evidence="4">NUDIX hydrolase</fullName>
        <ecNumber evidence="4">3.6.-.-</ecNumber>
    </submittedName>
</protein>
<dbReference type="InterPro" id="IPR000086">
    <property type="entry name" value="NUDIX_hydrolase_dom"/>
</dbReference>
<dbReference type="EC" id="3.6.-.-" evidence="4"/>
<dbReference type="GO" id="GO:0016787">
    <property type="term" value="F:hydrolase activity"/>
    <property type="evidence" value="ECO:0007669"/>
    <property type="project" value="UniProtKB-KW"/>
</dbReference>
<dbReference type="SUPFAM" id="SSF55811">
    <property type="entry name" value="Nudix"/>
    <property type="match status" value="1"/>
</dbReference>
<dbReference type="PROSITE" id="PS51462">
    <property type="entry name" value="NUDIX"/>
    <property type="match status" value="1"/>
</dbReference>
<proteinExistence type="predicted"/>
<comment type="cofactor">
    <cofactor evidence="1">
        <name>Mg(2+)</name>
        <dbReference type="ChEBI" id="CHEBI:18420"/>
    </cofactor>
</comment>
<evidence type="ECO:0000256" key="2">
    <source>
        <dbReference type="ARBA" id="ARBA00022801"/>
    </source>
</evidence>
<dbReference type="InterPro" id="IPR015797">
    <property type="entry name" value="NUDIX_hydrolase-like_dom_sf"/>
</dbReference>
<name>A0ABW4UZC6_9BACL</name>
<feature type="domain" description="Nudix hydrolase" evidence="3">
    <location>
        <begin position="20"/>
        <end position="161"/>
    </location>
</feature>
<dbReference type="Pfam" id="PF00293">
    <property type="entry name" value="NUDIX"/>
    <property type="match status" value="1"/>
</dbReference>
<dbReference type="PANTHER" id="PTHR43046">
    <property type="entry name" value="GDP-MANNOSE MANNOSYL HYDROLASE"/>
    <property type="match status" value="1"/>
</dbReference>
<evidence type="ECO:0000313" key="5">
    <source>
        <dbReference type="Proteomes" id="UP001597403"/>
    </source>
</evidence>
<dbReference type="CDD" id="cd02883">
    <property type="entry name" value="NUDIX_Hydrolase"/>
    <property type="match status" value="1"/>
</dbReference>
<evidence type="ECO:0000313" key="4">
    <source>
        <dbReference type="EMBL" id="MFD1991830.1"/>
    </source>
</evidence>
<dbReference type="Gene3D" id="3.90.79.10">
    <property type="entry name" value="Nucleoside Triphosphate Pyrophosphohydrolase"/>
    <property type="match status" value="1"/>
</dbReference>
<comment type="caution">
    <text evidence="4">The sequence shown here is derived from an EMBL/GenBank/DDBJ whole genome shotgun (WGS) entry which is preliminary data.</text>
</comment>
<evidence type="ECO:0000259" key="3">
    <source>
        <dbReference type="PROSITE" id="PS51462"/>
    </source>
</evidence>
<dbReference type="PROSITE" id="PS00893">
    <property type="entry name" value="NUDIX_BOX"/>
    <property type="match status" value="1"/>
</dbReference>
<gene>
    <name evidence="4" type="ORF">ACFSGI_17805</name>
</gene>
<dbReference type="RefSeq" id="WP_204825517.1">
    <property type="nucleotide sequence ID" value="NZ_JBHUGF010000010.1"/>
</dbReference>
<dbReference type="Proteomes" id="UP001597403">
    <property type="component" value="Unassembled WGS sequence"/>
</dbReference>
<accession>A0ABW4UZC6</accession>
<keyword evidence="5" id="KW-1185">Reference proteome</keyword>
<sequence>MELIHKLVHQDLTSLEGRCFERKAARAIIMRGDDILLLYTQRYNDYSFPGGGVEWHEDLYTGLCRELAEETGATNVQIIRELGYIEEFRPYHKPDYDLIRMLSYYYICSIDEQLGETQLEEYEITNGMSAVWINLNKAILHNRQVMMNQEPSMGFSIERETLILELIASEQRS</sequence>
<dbReference type="InterPro" id="IPR020084">
    <property type="entry name" value="NUDIX_hydrolase_CS"/>
</dbReference>
<evidence type="ECO:0000256" key="1">
    <source>
        <dbReference type="ARBA" id="ARBA00001946"/>
    </source>
</evidence>
<dbReference type="PANTHER" id="PTHR43046:SF15">
    <property type="entry name" value="MUTT_NUDIX FAMILY PROTEIN"/>
    <property type="match status" value="1"/>
</dbReference>